<gene>
    <name evidence="2" type="ORF">CFIMG_007917RA00001</name>
</gene>
<accession>A0A2C5XAW1</accession>
<dbReference type="EMBL" id="APWK03000026">
    <property type="protein sequence ID" value="PHH54466.1"/>
    <property type="molecule type" value="Genomic_DNA"/>
</dbReference>
<sequence>MGILQRPDVEQTVRSTPAQACSPRTAANRQMGIKTPSNSNTAVGVTGTLRAVHLDLEIRR</sequence>
<protein>
    <submittedName>
        <fullName evidence="2">Uncharacterized protein</fullName>
    </submittedName>
</protein>
<keyword evidence="3" id="KW-1185">Reference proteome</keyword>
<dbReference type="AlphaFoldDB" id="A0A2C5XAW1"/>
<evidence type="ECO:0000313" key="3">
    <source>
        <dbReference type="Proteomes" id="UP000222788"/>
    </source>
</evidence>
<proteinExistence type="predicted"/>
<feature type="region of interest" description="Disordered" evidence="1">
    <location>
        <begin position="1"/>
        <end position="39"/>
    </location>
</feature>
<reference evidence="2 3" key="1">
    <citation type="journal article" date="2013" name="Fungal Biol.">
        <title>Analysis of microsatellite markers in the genome of the plant pathogen Ceratocystis fimbriata.</title>
        <authorList>
            <person name="Simpson M.C."/>
            <person name="Wilken P.M."/>
            <person name="Coetzee M.P."/>
            <person name="Wingfield M.J."/>
            <person name="Wingfield B.D."/>
        </authorList>
    </citation>
    <scope>NUCLEOTIDE SEQUENCE [LARGE SCALE GENOMIC DNA]</scope>
    <source>
        <strain evidence="2 3">CBS 114723</strain>
    </source>
</reference>
<dbReference type="Proteomes" id="UP000222788">
    <property type="component" value="Unassembled WGS sequence"/>
</dbReference>
<evidence type="ECO:0000313" key="2">
    <source>
        <dbReference type="EMBL" id="PHH54466.1"/>
    </source>
</evidence>
<organism evidence="2 3">
    <name type="scientific">Ceratocystis fimbriata CBS 114723</name>
    <dbReference type="NCBI Taxonomy" id="1035309"/>
    <lineage>
        <taxon>Eukaryota</taxon>
        <taxon>Fungi</taxon>
        <taxon>Dikarya</taxon>
        <taxon>Ascomycota</taxon>
        <taxon>Pezizomycotina</taxon>
        <taxon>Sordariomycetes</taxon>
        <taxon>Hypocreomycetidae</taxon>
        <taxon>Microascales</taxon>
        <taxon>Ceratocystidaceae</taxon>
        <taxon>Ceratocystis</taxon>
    </lineage>
</organism>
<name>A0A2C5XAW1_9PEZI</name>
<evidence type="ECO:0000256" key="1">
    <source>
        <dbReference type="SAM" id="MobiDB-lite"/>
    </source>
</evidence>
<comment type="caution">
    <text evidence="2">The sequence shown here is derived from an EMBL/GenBank/DDBJ whole genome shotgun (WGS) entry which is preliminary data.</text>
</comment>
<reference evidence="2 3" key="2">
    <citation type="journal article" date="2013" name="IMA Fungus">
        <title>IMA Genome-F 1: Ceratocystis fimbriata: Draft nuclear genome sequence for the plant pathogen, Ceratocystis fimbriata.</title>
        <authorList>
            <person name="Wilken P.M."/>
            <person name="Steenkamp E.T."/>
            <person name="Wingfield M.J."/>
            <person name="de Beer Z.W."/>
            <person name="Wingfield B.D."/>
        </authorList>
    </citation>
    <scope>NUCLEOTIDE SEQUENCE [LARGE SCALE GENOMIC DNA]</scope>
    <source>
        <strain evidence="2 3">CBS 114723</strain>
    </source>
</reference>